<dbReference type="GO" id="GO:0016651">
    <property type="term" value="F:oxidoreductase activity, acting on NAD(P)H"/>
    <property type="evidence" value="ECO:0007669"/>
    <property type="project" value="UniProtKB-ARBA"/>
</dbReference>
<dbReference type="AlphaFoldDB" id="A0A9D2RW30"/>
<gene>
    <name evidence="3" type="ORF">IAA06_05880</name>
</gene>
<protein>
    <submittedName>
        <fullName evidence="3">Flavodoxin</fullName>
    </submittedName>
</protein>
<evidence type="ECO:0000259" key="2">
    <source>
        <dbReference type="PROSITE" id="PS50902"/>
    </source>
</evidence>
<feature type="signal peptide" evidence="1">
    <location>
        <begin position="1"/>
        <end position="39"/>
    </location>
</feature>
<dbReference type="InterPro" id="IPR029039">
    <property type="entry name" value="Flavoprotein-like_sf"/>
</dbReference>
<dbReference type="PANTHER" id="PTHR39201">
    <property type="entry name" value="EXPORTED PROTEIN-RELATED"/>
    <property type="match status" value="1"/>
</dbReference>
<dbReference type="Gene3D" id="3.40.50.360">
    <property type="match status" value="1"/>
</dbReference>
<evidence type="ECO:0000256" key="1">
    <source>
        <dbReference type="SAM" id="SignalP"/>
    </source>
</evidence>
<feature type="domain" description="Flavodoxin-like" evidence="2">
    <location>
        <begin position="51"/>
        <end position="198"/>
    </location>
</feature>
<comment type="caution">
    <text evidence="3">The sequence shown here is derived from an EMBL/GenBank/DDBJ whole genome shotgun (WGS) entry which is preliminary data.</text>
</comment>
<dbReference type="PANTHER" id="PTHR39201:SF1">
    <property type="entry name" value="FLAVODOXIN-LIKE DOMAIN-CONTAINING PROTEIN"/>
    <property type="match status" value="1"/>
</dbReference>
<organism evidence="3 4">
    <name type="scientific">Candidatus Blautia faecavium</name>
    <dbReference type="NCBI Taxonomy" id="2838487"/>
    <lineage>
        <taxon>Bacteria</taxon>
        <taxon>Bacillati</taxon>
        <taxon>Bacillota</taxon>
        <taxon>Clostridia</taxon>
        <taxon>Lachnospirales</taxon>
        <taxon>Lachnospiraceae</taxon>
        <taxon>Blautia</taxon>
    </lineage>
</organism>
<evidence type="ECO:0000313" key="4">
    <source>
        <dbReference type="Proteomes" id="UP000823842"/>
    </source>
</evidence>
<dbReference type="SUPFAM" id="SSF52218">
    <property type="entry name" value="Flavoproteins"/>
    <property type="match status" value="1"/>
</dbReference>
<proteinExistence type="predicted"/>
<keyword evidence="1" id="KW-0732">Signal</keyword>
<dbReference type="InterPro" id="IPR008254">
    <property type="entry name" value="Flavodoxin/NO_synth"/>
</dbReference>
<dbReference type="Pfam" id="PF12682">
    <property type="entry name" value="Flavodoxin_4"/>
    <property type="match status" value="1"/>
</dbReference>
<dbReference type="EMBL" id="DWYZ01000111">
    <property type="protein sequence ID" value="HJB28306.1"/>
    <property type="molecule type" value="Genomic_DNA"/>
</dbReference>
<evidence type="ECO:0000313" key="3">
    <source>
        <dbReference type="EMBL" id="HJB28306.1"/>
    </source>
</evidence>
<dbReference type="PROSITE" id="PS50902">
    <property type="entry name" value="FLAVODOXIN_LIKE"/>
    <property type="match status" value="1"/>
</dbReference>
<reference evidence="3" key="1">
    <citation type="journal article" date="2021" name="PeerJ">
        <title>Extensive microbial diversity within the chicken gut microbiome revealed by metagenomics and culture.</title>
        <authorList>
            <person name="Gilroy R."/>
            <person name="Ravi A."/>
            <person name="Getino M."/>
            <person name="Pursley I."/>
            <person name="Horton D.L."/>
            <person name="Alikhan N.F."/>
            <person name="Baker D."/>
            <person name="Gharbi K."/>
            <person name="Hall N."/>
            <person name="Watson M."/>
            <person name="Adriaenssens E.M."/>
            <person name="Foster-Nyarko E."/>
            <person name="Jarju S."/>
            <person name="Secka A."/>
            <person name="Antonio M."/>
            <person name="Oren A."/>
            <person name="Chaudhuri R.R."/>
            <person name="La Ragione R."/>
            <person name="Hildebrand F."/>
            <person name="Pallen M.J."/>
        </authorList>
    </citation>
    <scope>NUCLEOTIDE SEQUENCE</scope>
    <source>
        <strain evidence="3">ChiSjej1B19-5720</strain>
    </source>
</reference>
<sequence>MNILKQKGYEKAMKLNQKVMAIIGTAVMTVFMAACSTFAESDTNSAQARDPLVAYFSYSGNTEEAAKQIAEYTGGTLAEIQRAVPYEDVNTEGEEELNSNARPEITISIDNVEDYDTIFVGYPIWWDEAPMVISTFLESYDFTDKRIIPFCTSASDSIDNSLHIFEELVPDAVIEEGLTANDEEEIEPWLRELGFDKG</sequence>
<dbReference type="Proteomes" id="UP000823842">
    <property type="component" value="Unassembled WGS sequence"/>
</dbReference>
<name>A0A9D2RW30_9FIRM</name>
<reference evidence="3" key="2">
    <citation type="submission" date="2021-04" db="EMBL/GenBank/DDBJ databases">
        <authorList>
            <person name="Gilroy R."/>
        </authorList>
    </citation>
    <scope>NUCLEOTIDE SEQUENCE</scope>
    <source>
        <strain evidence="3">ChiSjej1B19-5720</strain>
    </source>
</reference>
<accession>A0A9D2RW30</accession>
<feature type="chain" id="PRO_5038426580" evidence="1">
    <location>
        <begin position="40"/>
        <end position="198"/>
    </location>
</feature>
<dbReference type="GO" id="GO:0010181">
    <property type="term" value="F:FMN binding"/>
    <property type="evidence" value="ECO:0007669"/>
    <property type="project" value="InterPro"/>
</dbReference>
<dbReference type="PROSITE" id="PS51257">
    <property type="entry name" value="PROKAR_LIPOPROTEIN"/>
    <property type="match status" value="1"/>
</dbReference>